<dbReference type="Pfam" id="PF13909">
    <property type="entry name" value="zf-H2C2_5"/>
    <property type="match status" value="1"/>
</dbReference>
<dbReference type="FunFam" id="3.30.160.60:FF:003702">
    <property type="match status" value="1"/>
</dbReference>
<dbReference type="Gene3D" id="3.30.160.60">
    <property type="entry name" value="Classic Zinc Finger"/>
    <property type="match status" value="5"/>
</dbReference>
<feature type="compositionally biased region" description="Polar residues" evidence="9">
    <location>
        <begin position="275"/>
        <end position="288"/>
    </location>
</feature>
<evidence type="ECO:0000313" key="11">
    <source>
        <dbReference type="Proteomes" id="UP000001554"/>
    </source>
</evidence>
<dbReference type="GO" id="GO:0008270">
    <property type="term" value="F:zinc ion binding"/>
    <property type="evidence" value="ECO:0007669"/>
    <property type="project" value="UniProtKB-KW"/>
</dbReference>
<dbReference type="FunFam" id="3.30.160.60:FF:004082">
    <property type="match status" value="1"/>
</dbReference>
<accession>A0A9J7MDZ3</accession>
<protein>
    <submittedName>
        <fullName evidence="12">Zinc finger protein 578-like isoform X2</fullName>
    </submittedName>
</protein>
<reference evidence="11" key="1">
    <citation type="journal article" date="2020" name="Nat. Ecol. Evol.">
        <title>Deeply conserved synteny resolves early events in vertebrate evolution.</title>
        <authorList>
            <person name="Simakov O."/>
            <person name="Marletaz F."/>
            <person name="Yue J.X."/>
            <person name="O'Connell B."/>
            <person name="Jenkins J."/>
            <person name="Brandt A."/>
            <person name="Calef R."/>
            <person name="Tung C.H."/>
            <person name="Huang T.K."/>
            <person name="Schmutz J."/>
            <person name="Satoh N."/>
            <person name="Yu J.K."/>
            <person name="Putnam N.H."/>
            <person name="Green R.E."/>
            <person name="Rokhsar D.S."/>
        </authorList>
    </citation>
    <scope>NUCLEOTIDE SEQUENCE [LARGE SCALE GENOMIC DNA]</scope>
    <source>
        <strain evidence="11">S238N-H82</strain>
    </source>
</reference>
<dbReference type="SMART" id="SM00355">
    <property type="entry name" value="ZnF_C2H2"/>
    <property type="match status" value="5"/>
</dbReference>
<dbReference type="GeneID" id="118432056"/>
<keyword evidence="3" id="KW-0677">Repeat</keyword>
<feature type="region of interest" description="Disordered" evidence="9">
    <location>
        <begin position="273"/>
        <end position="346"/>
    </location>
</feature>
<evidence type="ECO:0000256" key="1">
    <source>
        <dbReference type="ARBA" id="ARBA00004123"/>
    </source>
</evidence>
<dbReference type="OMA" id="CESMATL"/>
<dbReference type="Proteomes" id="UP000001554">
    <property type="component" value="Chromosome 15"/>
</dbReference>
<feature type="domain" description="C2H2-type" evidence="10">
    <location>
        <begin position="373"/>
        <end position="400"/>
    </location>
</feature>
<dbReference type="Pfam" id="PF00096">
    <property type="entry name" value="zf-C2H2"/>
    <property type="match status" value="1"/>
</dbReference>
<keyword evidence="4 8" id="KW-0863">Zinc-finger</keyword>
<evidence type="ECO:0000256" key="4">
    <source>
        <dbReference type="ARBA" id="ARBA00022771"/>
    </source>
</evidence>
<gene>
    <name evidence="12" type="primary">LOC118432056</name>
</gene>
<feature type="compositionally biased region" description="Basic and acidic residues" evidence="9">
    <location>
        <begin position="289"/>
        <end position="313"/>
    </location>
</feature>
<name>A0A9J7MDZ3_BRAFL</name>
<dbReference type="PANTHER" id="PTHR24392:SF31">
    <property type="entry name" value="C2H2-TYPE DOMAIN-CONTAINING PROTEIN"/>
    <property type="match status" value="1"/>
</dbReference>
<dbReference type="FunFam" id="3.30.160.60:FF:000417">
    <property type="entry name" value="Zinc finger protein"/>
    <property type="match status" value="1"/>
</dbReference>
<sequence>MFRLESSMSRQQEFICGLSHEVTIAVLPRLTMDELMIELNRRVQNMDKENSIKDRLINFLRDVMLEEYRQLERVSEVSSPEETSIPLRDQETATMQENVLSAYTETMLSETSSPDTSQQSSGLDIVIKKERSDLFVPQFDTAPSGAEQVQLTVPQQDQLCNIPSPLTGSPTIPSCEIPLTQMNTITDSCIKEEDVAMPTEDEAVRACHGDLNIHTPISRSQEPDTLNLMNTSTCSRTDSHVESDTCLASCQLPPNHGYVHTCIKMEYHVSEDDQNAQISQPSNPVQTEHYTDDRDTGIINSGHEKRQTRKDSSEETPLAPCQPTSNQDCESMATLRPDNDSQIGSKRHMCELKTSFVNSSFKRRKRNKGEKPFTCGECGYRARHQRRLVEHMRTHTGEKPFKCNQCNYKTSFKTNLGQHMKRHTDAEPYSCELCDYQTYRKSHIERHMMGHSGVKSYKCEECEYRTADKANFYRHSRLHTGEKPYSCQECDYKARQKFNLLRHVKRKHL</sequence>
<dbReference type="SUPFAM" id="SSF57667">
    <property type="entry name" value="beta-beta-alpha zinc fingers"/>
    <property type="match status" value="3"/>
</dbReference>
<keyword evidence="7" id="KW-0539">Nucleus</keyword>
<comment type="subcellular location">
    <subcellularLocation>
        <location evidence="1">Nucleus</location>
    </subcellularLocation>
</comment>
<keyword evidence="2" id="KW-0479">Metal-binding</keyword>
<evidence type="ECO:0000256" key="5">
    <source>
        <dbReference type="ARBA" id="ARBA00022833"/>
    </source>
</evidence>
<evidence type="ECO:0000256" key="9">
    <source>
        <dbReference type="SAM" id="MobiDB-lite"/>
    </source>
</evidence>
<feature type="domain" description="C2H2-type" evidence="10">
    <location>
        <begin position="429"/>
        <end position="456"/>
    </location>
</feature>
<keyword evidence="6" id="KW-0238">DNA-binding</keyword>
<feature type="domain" description="C2H2-type" evidence="10">
    <location>
        <begin position="457"/>
        <end position="484"/>
    </location>
</feature>
<dbReference type="GO" id="GO:0003677">
    <property type="term" value="F:DNA binding"/>
    <property type="evidence" value="ECO:0007669"/>
    <property type="project" value="UniProtKB-KW"/>
</dbReference>
<reference evidence="12" key="2">
    <citation type="submission" date="2025-08" db="UniProtKB">
        <authorList>
            <consortium name="RefSeq"/>
        </authorList>
    </citation>
    <scope>IDENTIFICATION</scope>
    <source>
        <strain evidence="12">S238N-H82</strain>
        <tissue evidence="12">Testes</tissue>
    </source>
</reference>
<evidence type="ECO:0000256" key="8">
    <source>
        <dbReference type="PROSITE-ProRule" id="PRU00042"/>
    </source>
</evidence>
<evidence type="ECO:0000313" key="12">
    <source>
        <dbReference type="RefSeq" id="XP_035699457.1"/>
    </source>
</evidence>
<feature type="domain" description="C2H2-type" evidence="10">
    <location>
        <begin position="401"/>
        <end position="428"/>
    </location>
</feature>
<dbReference type="InterPro" id="IPR013087">
    <property type="entry name" value="Znf_C2H2_type"/>
</dbReference>
<evidence type="ECO:0000256" key="2">
    <source>
        <dbReference type="ARBA" id="ARBA00022723"/>
    </source>
</evidence>
<evidence type="ECO:0000256" key="3">
    <source>
        <dbReference type="ARBA" id="ARBA00022737"/>
    </source>
</evidence>
<dbReference type="PROSITE" id="PS50157">
    <property type="entry name" value="ZINC_FINGER_C2H2_2"/>
    <property type="match status" value="5"/>
</dbReference>
<dbReference type="PANTHER" id="PTHR24392">
    <property type="entry name" value="ZINC FINGER PROTEIN"/>
    <property type="match status" value="1"/>
</dbReference>
<dbReference type="RefSeq" id="XP_035699457.1">
    <property type="nucleotide sequence ID" value="XM_035843564.1"/>
</dbReference>
<dbReference type="FunFam" id="3.30.160.60:FF:002755">
    <property type="entry name" value="Uncharacterized protein"/>
    <property type="match status" value="1"/>
</dbReference>
<dbReference type="InterPro" id="IPR036236">
    <property type="entry name" value="Znf_C2H2_sf"/>
</dbReference>
<dbReference type="AlphaFoldDB" id="A0A9J7MDZ3"/>
<evidence type="ECO:0000256" key="6">
    <source>
        <dbReference type="ARBA" id="ARBA00023125"/>
    </source>
</evidence>
<keyword evidence="5" id="KW-0862">Zinc</keyword>
<proteinExistence type="predicted"/>
<feature type="domain" description="C2H2-type" evidence="10">
    <location>
        <begin position="485"/>
        <end position="509"/>
    </location>
</feature>
<evidence type="ECO:0000256" key="7">
    <source>
        <dbReference type="ARBA" id="ARBA00023242"/>
    </source>
</evidence>
<dbReference type="FunFam" id="3.30.160.60:FF:003711">
    <property type="match status" value="1"/>
</dbReference>
<organism evidence="11 12">
    <name type="scientific">Branchiostoma floridae</name>
    <name type="common">Florida lancelet</name>
    <name type="synonym">Amphioxus</name>
    <dbReference type="NCBI Taxonomy" id="7739"/>
    <lineage>
        <taxon>Eukaryota</taxon>
        <taxon>Metazoa</taxon>
        <taxon>Chordata</taxon>
        <taxon>Cephalochordata</taxon>
        <taxon>Leptocardii</taxon>
        <taxon>Amphioxiformes</taxon>
        <taxon>Branchiostomatidae</taxon>
        <taxon>Branchiostoma</taxon>
    </lineage>
</organism>
<keyword evidence="11" id="KW-1185">Reference proteome</keyword>
<evidence type="ECO:0000259" key="10">
    <source>
        <dbReference type="PROSITE" id="PS50157"/>
    </source>
</evidence>
<dbReference type="GO" id="GO:0005634">
    <property type="term" value="C:nucleus"/>
    <property type="evidence" value="ECO:0007669"/>
    <property type="project" value="UniProtKB-SubCell"/>
</dbReference>